<dbReference type="SUPFAM" id="SSF51011">
    <property type="entry name" value="Glycosyl hydrolase domain"/>
    <property type="match status" value="1"/>
</dbReference>
<dbReference type="SUPFAM" id="SSF81296">
    <property type="entry name" value="E set domains"/>
    <property type="match status" value="1"/>
</dbReference>
<gene>
    <name evidence="10" type="primary">glgB</name>
    <name evidence="14" type="ordered locus">Clole_2476</name>
</gene>
<keyword evidence="6 10" id="KW-0328">Glycosyltransferase</keyword>
<evidence type="ECO:0000256" key="5">
    <source>
        <dbReference type="ARBA" id="ARBA00022600"/>
    </source>
</evidence>
<dbReference type="AlphaFoldDB" id="F2JGU0"/>
<feature type="compositionally biased region" description="Basic residues" evidence="12">
    <location>
        <begin position="845"/>
        <end position="857"/>
    </location>
</feature>
<dbReference type="GO" id="GO:0003844">
    <property type="term" value="F:1,4-alpha-glucan branching enzyme activity"/>
    <property type="evidence" value="ECO:0007669"/>
    <property type="project" value="UniProtKB-UniRule"/>
</dbReference>
<dbReference type="PANTHER" id="PTHR43651:SF3">
    <property type="entry name" value="1,4-ALPHA-GLUCAN-BRANCHING ENZYME"/>
    <property type="match status" value="1"/>
</dbReference>
<reference evidence="14 15" key="1">
    <citation type="journal article" date="2011" name="J. Bacteriol.">
        <title>Complete genome sequence of the cellulose-degrading bacterium Cellulosilyticum lentocellum.</title>
        <authorList>
            <consortium name="US DOE Joint Genome Institute"/>
            <person name="Miller D.A."/>
            <person name="Suen G."/>
            <person name="Bruce D."/>
            <person name="Copeland A."/>
            <person name="Cheng J.F."/>
            <person name="Detter C."/>
            <person name="Goodwin L.A."/>
            <person name="Han C.S."/>
            <person name="Hauser L.J."/>
            <person name="Land M.L."/>
            <person name="Lapidus A."/>
            <person name="Lucas S."/>
            <person name="Meincke L."/>
            <person name="Pitluck S."/>
            <person name="Tapia R."/>
            <person name="Teshima H."/>
            <person name="Woyke T."/>
            <person name="Fox B.G."/>
            <person name="Angert E.R."/>
            <person name="Currie C.R."/>
        </authorList>
    </citation>
    <scope>NUCLEOTIDE SEQUENCE [LARGE SCALE GENOMIC DNA]</scope>
    <source>
        <strain evidence="15">ATCC 49066 / DSM 5427 / NCIMB 11756 / RHM5</strain>
    </source>
</reference>
<evidence type="ECO:0000256" key="7">
    <source>
        <dbReference type="ARBA" id="ARBA00022679"/>
    </source>
</evidence>
<dbReference type="Pfam" id="PF00128">
    <property type="entry name" value="Alpha-amylase"/>
    <property type="match status" value="1"/>
</dbReference>
<name>F2JGU0_CELLD</name>
<dbReference type="NCBIfam" id="TIGR01515">
    <property type="entry name" value="branching_enzym"/>
    <property type="match status" value="1"/>
</dbReference>
<keyword evidence="7 10" id="KW-0808">Transferase</keyword>
<dbReference type="HOGENOM" id="CLU_004245_3_2_9"/>
<dbReference type="InterPro" id="IPR013780">
    <property type="entry name" value="Glyco_hydro_b"/>
</dbReference>
<evidence type="ECO:0000256" key="4">
    <source>
        <dbReference type="ARBA" id="ARBA00009000"/>
    </source>
</evidence>
<evidence type="ECO:0000256" key="8">
    <source>
        <dbReference type="ARBA" id="ARBA00023056"/>
    </source>
</evidence>
<evidence type="ECO:0000256" key="6">
    <source>
        <dbReference type="ARBA" id="ARBA00022676"/>
    </source>
</evidence>
<dbReference type="GO" id="GO:0005829">
    <property type="term" value="C:cytosol"/>
    <property type="evidence" value="ECO:0007669"/>
    <property type="project" value="TreeGrafter"/>
</dbReference>
<dbReference type="FunFam" id="3.20.20.80:FF:000003">
    <property type="entry name" value="1,4-alpha-glucan branching enzyme GlgB"/>
    <property type="match status" value="1"/>
</dbReference>
<feature type="compositionally biased region" description="Basic and acidic residues" evidence="12">
    <location>
        <begin position="785"/>
        <end position="814"/>
    </location>
</feature>
<dbReference type="Gene3D" id="2.60.40.1180">
    <property type="entry name" value="Golgi alpha-mannosidase II"/>
    <property type="match status" value="1"/>
</dbReference>
<comment type="pathway">
    <text evidence="3 10">Glycan biosynthesis; glycogen biosynthesis.</text>
</comment>
<comment type="similarity">
    <text evidence="4 10">Belongs to the glycosyl hydrolase 13 family. GlgB subfamily.</text>
</comment>
<evidence type="ECO:0000313" key="15">
    <source>
        <dbReference type="Proteomes" id="UP000008467"/>
    </source>
</evidence>
<dbReference type="FunFam" id="2.60.40.1180:FF:000002">
    <property type="entry name" value="1,4-alpha-glucan branching enzyme GlgB"/>
    <property type="match status" value="1"/>
</dbReference>
<dbReference type="Pfam" id="PF22019">
    <property type="entry name" value="GlgB_N"/>
    <property type="match status" value="1"/>
</dbReference>
<dbReference type="InterPro" id="IPR014756">
    <property type="entry name" value="Ig_E-set"/>
</dbReference>
<comment type="subunit">
    <text evidence="10">Monomer.</text>
</comment>
<dbReference type="PANTHER" id="PTHR43651">
    <property type="entry name" value="1,4-ALPHA-GLUCAN-BRANCHING ENZYME"/>
    <property type="match status" value="1"/>
</dbReference>
<dbReference type="Pfam" id="PF02922">
    <property type="entry name" value="CBM_48"/>
    <property type="match status" value="1"/>
</dbReference>
<dbReference type="RefSeq" id="WP_013657475.1">
    <property type="nucleotide sequence ID" value="NC_015275.1"/>
</dbReference>
<evidence type="ECO:0000256" key="10">
    <source>
        <dbReference type="HAMAP-Rule" id="MF_00685"/>
    </source>
</evidence>
<dbReference type="Pfam" id="PF02806">
    <property type="entry name" value="Alpha-amylase_C"/>
    <property type="match status" value="1"/>
</dbReference>
<dbReference type="EMBL" id="CP002582">
    <property type="protein sequence ID" value="ADZ84182.1"/>
    <property type="molecule type" value="Genomic_DNA"/>
</dbReference>
<dbReference type="UniPathway" id="UPA00164"/>
<dbReference type="eggNOG" id="COG0296">
    <property type="taxonomic scope" value="Bacteria"/>
</dbReference>
<dbReference type="SMART" id="SM00642">
    <property type="entry name" value="Aamy"/>
    <property type="match status" value="1"/>
</dbReference>
<evidence type="ECO:0000256" key="9">
    <source>
        <dbReference type="ARBA" id="ARBA00023277"/>
    </source>
</evidence>
<evidence type="ECO:0000313" key="14">
    <source>
        <dbReference type="EMBL" id="ADZ84182.1"/>
    </source>
</evidence>
<dbReference type="KEGG" id="cle:Clole_2476"/>
<feature type="domain" description="Glycosyl hydrolase family 13 catalytic" evidence="13">
    <location>
        <begin position="255"/>
        <end position="614"/>
    </location>
</feature>
<dbReference type="CDD" id="cd11322">
    <property type="entry name" value="AmyAc_Glg_BE"/>
    <property type="match status" value="1"/>
</dbReference>
<evidence type="ECO:0000256" key="3">
    <source>
        <dbReference type="ARBA" id="ARBA00004964"/>
    </source>
</evidence>
<dbReference type="CDD" id="cd02855">
    <property type="entry name" value="E_set_GBE_prok_N"/>
    <property type="match status" value="1"/>
</dbReference>
<organism evidence="14 15">
    <name type="scientific">Cellulosilyticum lentocellum (strain ATCC 49066 / DSM 5427 / NCIMB 11756 / RHM5)</name>
    <name type="common">Clostridium lentocellum</name>
    <dbReference type="NCBI Taxonomy" id="642492"/>
    <lineage>
        <taxon>Bacteria</taxon>
        <taxon>Bacillati</taxon>
        <taxon>Bacillota</taxon>
        <taxon>Clostridia</taxon>
        <taxon>Lachnospirales</taxon>
        <taxon>Cellulosilyticaceae</taxon>
        <taxon>Cellulosilyticum</taxon>
    </lineage>
</organism>
<dbReference type="STRING" id="642492.Clole_2476"/>
<comment type="catalytic activity">
    <reaction evidence="1 10">
        <text>Transfers a segment of a (1-&gt;4)-alpha-D-glucan chain to a primary hydroxy group in a similar glucan chain.</text>
        <dbReference type="EC" id="2.4.1.18"/>
    </reaction>
</comment>
<feature type="compositionally biased region" description="Basic and acidic residues" evidence="12">
    <location>
        <begin position="823"/>
        <end position="844"/>
    </location>
</feature>
<dbReference type="Gene3D" id="3.20.20.80">
    <property type="entry name" value="Glycosidases"/>
    <property type="match status" value="1"/>
</dbReference>
<keyword evidence="5 10" id="KW-0321">Glycogen metabolism</keyword>
<dbReference type="FunFam" id="2.60.40.10:FF:000169">
    <property type="entry name" value="1,4-alpha-glucan branching enzyme GlgB"/>
    <property type="match status" value="1"/>
</dbReference>
<feature type="region of interest" description="Disordered" evidence="12">
    <location>
        <begin position="785"/>
        <end position="857"/>
    </location>
</feature>
<dbReference type="InterPro" id="IPR006048">
    <property type="entry name" value="A-amylase/branching_C"/>
</dbReference>
<keyword evidence="8 10" id="KW-0320">Glycogen biosynthesis</keyword>
<dbReference type="NCBIfam" id="NF003811">
    <property type="entry name" value="PRK05402.1"/>
    <property type="match status" value="1"/>
</dbReference>
<accession>F2JGU0</accession>
<evidence type="ECO:0000256" key="2">
    <source>
        <dbReference type="ARBA" id="ARBA00002953"/>
    </source>
</evidence>
<dbReference type="SUPFAM" id="SSF51445">
    <property type="entry name" value="(Trans)glycosidases"/>
    <property type="match status" value="1"/>
</dbReference>
<comment type="function">
    <text evidence="2 10">Catalyzes the formation of the alpha-1,6-glucosidic linkages in glycogen by scission of a 1,4-alpha-linked oligosaccharide from growing alpha-1,4-glucan chains and the subsequent attachment of the oligosaccharide to the alpha-1,6 position.</text>
</comment>
<dbReference type="Gene3D" id="2.60.40.10">
    <property type="entry name" value="Immunoglobulins"/>
    <property type="match status" value="2"/>
</dbReference>
<proteinExistence type="inferred from homology"/>
<dbReference type="GO" id="GO:0043169">
    <property type="term" value="F:cation binding"/>
    <property type="evidence" value="ECO:0007669"/>
    <property type="project" value="InterPro"/>
</dbReference>
<evidence type="ECO:0000259" key="13">
    <source>
        <dbReference type="SMART" id="SM00642"/>
    </source>
</evidence>
<dbReference type="InterPro" id="IPR006047">
    <property type="entry name" value="GH13_cat_dom"/>
</dbReference>
<dbReference type="InterPro" id="IPR037439">
    <property type="entry name" value="Branching_enzy"/>
</dbReference>
<evidence type="ECO:0000256" key="12">
    <source>
        <dbReference type="SAM" id="MobiDB-lite"/>
    </source>
</evidence>
<dbReference type="GO" id="GO:0005978">
    <property type="term" value="P:glycogen biosynthetic process"/>
    <property type="evidence" value="ECO:0007669"/>
    <property type="project" value="UniProtKB-UniRule"/>
</dbReference>
<keyword evidence="15" id="KW-1185">Reference proteome</keyword>
<dbReference type="Proteomes" id="UP000008467">
    <property type="component" value="Chromosome"/>
</dbReference>
<dbReference type="InterPro" id="IPR044143">
    <property type="entry name" value="GlgB_N_E_set_prok"/>
</dbReference>
<dbReference type="InterPro" id="IPR013783">
    <property type="entry name" value="Ig-like_fold"/>
</dbReference>
<dbReference type="InterPro" id="IPR004193">
    <property type="entry name" value="Glyco_hydro_13_N"/>
</dbReference>
<dbReference type="HAMAP" id="MF_00685">
    <property type="entry name" value="GlgB"/>
    <property type="match status" value="1"/>
</dbReference>
<keyword evidence="9 10" id="KW-0119">Carbohydrate metabolism</keyword>
<feature type="active site" description="Proton donor" evidence="10 11">
    <location>
        <position position="464"/>
    </location>
</feature>
<feature type="active site" description="Nucleophile" evidence="10 11">
    <location>
        <position position="412"/>
    </location>
</feature>
<dbReference type="NCBIfam" id="NF008967">
    <property type="entry name" value="PRK12313.1"/>
    <property type="match status" value="1"/>
</dbReference>
<dbReference type="InterPro" id="IPR006407">
    <property type="entry name" value="GlgB"/>
</dbReference>
<evidence type="ECO:0000256" key="11">
    <source>
        <dbReference type="PIRSR" id="PIRSR000463-1"/>
    </source>
</evidence>
<dbReference type="InterPro" id="IPR017853">
    <property type="entry name" value="GH"/>
</dbReference>
<protein>
    <recommendedName>
        <fullName evidence="10">1,4-alpha-glucan branching enzyme GlgB</fullName>
        <ecNumber evidence="10">2.4.1.18</ecNumber>
    </recommendedName>
    <alternativeName>
        <fullName evidence="10">1,4-alpha-D-glucan:1,4-alpha-D-glucan 6-glucosyl-transferase</fullName>
    </alternativeName>
    <alternativeName>
        <fullName evidence="10">Alpha-(1-&gt;4)-glucan branching enzyme</fullName>
    </alternativeName>
    <alternativeName>
        <fullName evidence="10">Glycogen branching enzyme</fullName>
        <shortName evidence="10">BE</shortName>
    </alternativeName>
</protein>
<dbReference type="EC" id="2.4.1.18" evidence="10"/>
<dbReference type="InterPro" id="IPR054169">
    <property type="entry name" value="GlgB_N"/>
</dbReference>
<sequence>MGNDNLLMEKQFELLEQGTLATPHSILGPHLLNQGEKQIIRVFCPGAKQIVVVDLKDEKNYPLYFKGYQGLFEGVIEDKQEKFLYKLICEDDEGHTWSYIDPYQFDSTFTEDDLYLFGIGKDYEVYDKLGAHFIKVNGVEGVRFALWAPHAKRVSVIGDFNNWDGRRHPMRQIANQGIWELFVPGLAEGDLYKFELRTKTGELLYKTDPYANYYEVRPNNAAVVYDMRKYKWKDTKWMNARTKKAPYKEAVSIYEVHIGSWKKHDNGEFYTYREAADELAHYVKEMGYTHVELMGIVEHPFDGSWGYQVTGYFAPTSRYGSPDDFRYFVEMMHKNNIGVLLDWVPAHFPKDAFALEKFDGEALYEKANEKEAWHPHWGTLIFDYGKPQVSLFLIGSALSWLECYHIDGLRVDAVASMLYLDYGREGDFIPNQYGGKENLEAIAFLKQLNEVAYSKVPGIMMIAEESTAWPKVSYAVSEGGLGFGFKWNMGWMNDFLSYMKTPPADRTREHGKITFSLMYAFSENFIQVLSHDEVVHGKASMIYKMPGERLEKFAHLRVAYGYMYAHPGKKMLFMGDEFAQTKEWNEAVALDWDLLNDKEHQGISAWVKALNKLYTSEKALWETGNGYENFEWIDCENREQSIISFLRRNVETGEELVVVINFKTASYTDYRIGVPTLANYEELLSSDAALYGGSNALNGVVKATETGWHGRPYSIEITIPPLSMMVFKAKKKSVKKNTKSVKSATDKDMKEVATEVVANAIPAKKTIKSKKDKEIEKAVVLPKTKETKAKDAKAKETKSKETKTKDTKTKETKTKVKQQASNKTEEIIVKEKASPLVSTEEKKTAGKTKKNVSKAKK</sequence>
<evidence type="ECO:0000256" key="1">
    <source>
        <dbReference type="ARBA" id="ARBA00000826"/>
    </source>
</evidence>
<dbReference type="PIRSF" id="PIRSF000463">
    <property type="entry name" value="GlgB"/>
    <property type="match status" value="1"/>
</dbReference>
<dbReference type="GO" id="GO:0004553">
    <property type="term" value="F:hydrolase activity, hydrolyzing O-glycosyl compounds"/>
    <property type="evidence" value="ECO:0007669"/>
    <property type="project" value="InterPro"/>
</dbReference>